<dbReference type="GO" id="GO:0046983">
    <property type="term" value="F:protein dimerization activity"/>
    <property type="evidence" value="ECO:0007669"/>
    <property type="project" value="InterPro"/>
</dbReference>
<proteinExistence type="inferred from homology"/>
<reference evidence="9 10" key="1">
    <citation type="submission" date="2018-04" db="EMBL/GenBank/DDBJ databases">
        <title>WGS assembly of Panicum hallii var. hallii HAL2.</title>
        <authorList>
            <person name="Lovell J."/>
            <person name="Jenkins J."/>
            <person name="Lowry D."/>
            <person name="Mamidi S."/>
            <person name="Sreedasyam A."/>
            <person name="Weng X."/>
            <person name="Barry K."/>
            <person name="Bonette J."/>
            <person name="Campitelli B."/>
            <person name="Daum C."/>
            <person name="Gordon S."/>
            <person name="Gould B."/>
            <person name="Lipzen A."/>
            <person name="MacQueen A."/>
            <person name="Palacio-Mejia J."/>
            <person name="Plott C."/>
            <person name="Shakirov E."/>
            <person name="Shu S."/>
            <person name="Yoshinaga Y."/>
            <person name="Zane M."/>
            <person name="Rokhsar D."/>
            <person name="Grimwood J."/>
            <person name="Schmutz J."/>
            <person name="Juenger T."/>
        </authorList>
    </citation>
    <scope>NUCLEOTIDE SEQUENCE [LARGE SCALE GENOMIC DNA]</scope>
    <source>
        <strain evidence="10">cv. HAL2</strain>
    </source>
</reference>
<dbReference type="Gene3D" id="4.10.280.10">
    <property type="entry name" value="Helix-loop-helix DNA-binding domain"/>
    <property type="match status" value="1"/>
</dbReference>
<sequence>MDQQVFDGDPFVRSISPPEENTFSAELPWPDLDFDDGLYELPKPVANETSSGGSSSQRKLNHNAYERDRRKHLNELYSSLRSLLPDADHTVHTSSYKFALMQGASHTGADPLISLLSLLVTQEKPSIATTVSEVLKYIPELQTEVENLERRKKKLMNANCKRGVANLSGSTAPIVSVNCLNEMEIMVQFSFLSNSAEAALPFSVCIEVLENEGLHLISSSTFSPTENRTFYSLHLQRSEAVISKECSAFCDELKKAARSKSKAASMQQ</sequence>
<dbReference type="GO" id="GO:0000977">
    <property type="term" value="F:RNA polymerase II transcription regulatory region sequence-specific DNA binding"/>
    <property type="evidence" value="ECO:0007669"/>
    <property type="project" value="TreeGrafter"/>
</dbReference>
<dbReference type="Pfam" id="PF00010">
    <property type="entry name" value="HLH"/>
    <property type="match status" value="1"/>
</dbReference>
<evidence type="ECO:0000313" key="10">
    <source>
        <dbReference type="Proteomes" id="UP000244336"/>
    </source>
</evidence>
<evidence type="ECO:0000256" key="5">
    <source>
        <dbReference type="ARBA" id="ARBA00023242"/>
    </source>
</evidence>
<dbReference type="InterPro" id="IPR036638">
    <property type="entry name" value="HLH_DNA-bd_sf"/>
</dbReference>
<keyword evidence="6" id="KW-0175">Coiled coil</keyword>
<dbReference type="InterPro" id="IPR015660">
    <property type="entry name" value="MASH1/Ascl1a-like"/>
</dbReference>
<dbReference type="GO" id="GO:0000981">
    <property type="term" value="F:DNA-binding transcription factor activity, RNA polymerase II-specific"/>
    <property type="evidence" value="ECO:0007669"/>
    <property type="project" value="TreeGrafter"/>
</dbReference>
<protein>
    <recommendedName>
        <fullName evidence="8">BHLH domain-containing protein</fullName>
    </recommendedName>
</protein>
<dbReference type="SMART" id="SM00353">
    <property type="entry name" value="HLH"/>
    <property type="match status" value="1"/>
</dbReference>
<dbReference type="STRING" id="1504633.A0A2T7CF34"/>
<dbReference type="SUPFAM" id="SSF47459">
    <property type="entry name" value="HLH, helix-loop-helix DNA-binding domain"/>
    <property type="match status" value="1"/>
</dbReference>
<comment type="similarity">
    <text evidence="1">Belongs to the bHLH protein family.</text>
</comment>
<evidence type="ECO:0000256" key="1">
    <source>
        <dbReference type="ARBA" id="ARBA00005510"/>
    </source>
</evidence>
<dbReference type="GO" id="GO:0090575">
    <property type="term" value="C:RNA polymerase II transcription regulator complex"/>
    <property type="evidence" value="ECO:0007669"/>
    <property type="project" value="TreeGrafter"/>
</dbReference>
<evidence type="ECO:0000256" key="6">
    <source>
        <dbReference type="SAM" id="Coils"/>
    </source>
</evidence>
<dbReference type="InterPro" id="IPR011598">
    <property type="entry name" value="bHLH_dom"/>
</dbReference>
<evidence type="ECO:0000256" key="2">
    <source>
        <dbReference type="ARBA" id="ARBA00023015"/>
    </source>
</evidence>
<dbReference type="PROSITE" id="PS50888">
    <property type="entry name" value="BHLH"/>
    <property type="match status" value="1"/>
</dbReference>
<keyword evidence="2" id="KW-0805">Transcription regulation</keyword>
<keyword evidence="3" id="KW-0238">DNA-binding</keyword>
<dbReference type="OrthoDB" id="6106870at2759"/>
<dbReference type="AlphaFoldDB" id="A0A2T7CF34"/>
<keyword evidence="5" id="KW-0539">Nucleus</keyword>
<dbReference type="Proteomes" id="UP000244336">
    <property type="component" value="Chromosome 9"/>
</dbReference>
<evidence type="ECO:0000256" key="3">
    <source>
        <dbReference type="ARBA" id="ARBA00023125"/>
    </source>
</evidence>
<dbReference type="EMBL" id="CM009757">
    <property type="protein sequence ID" value="PUZ41925.1"/>
    <property type="molecule type" value="Genomic_DNA"/>
</dbReference>
<name>A0A2T7CF34_9POAL</name>
<feature type="compositionally biased region" description="Polar residues" evidence="7">
    <location>
        <begin position="47"/>
        <end position="58"/>
    </location>
</feature>
<evidence type="ECO:0000256" key="7">
    <source>
        <dbReference type="SAM" id="MobiDB-lite"/>
    </source>
</evidence>
<keyword evidence="10" id="KW-1185">Reference proteome</keyword>
<dbReference type="PANTHER" id="PTHR13935:SF41">
    <property type="entry name" value="TRANSCRIPTION FACTOR ORG2-RELATED"/>
    <property type="match status" value="1"/>
</dbReference>
<organism evidence="9 10">
    <name type="scientific">Panicum hallii var. hallii</name>
    <dbReference type="NCBI Taxonomy" id="1504633"/>
    <lineage>
        <taxon>Eukaryota</taxon>
        <taxon>Viridiplantae</taxon>
        <taxon>Streptophyta</taxon>
        <taxon>Embryophyta</taxon>
        <taxon>Tracheophyta</taxon>
        <taxon>Spermatophyta</taxon>
        <taxon>Magnoliopsida</taxon>
        <taxon>Liliopsida</taxon>
        <taxon>Poales</taxon>
        <taxon>Poaceae</taxon>
        <taxon>PACMAD clade</taxon>
        <taxon>Panicoideae</taxon>
        <taxon>Panicodae</taxon>
        <taxon>Paniceae</taxon>
        <taxon>Panicinae</taxon>
        <taxon>Panicum</taxon>
        <taxon>Panicum sect. Panicum</taxon>
    </lineage>
</organism>
<feature type="region of interest" description="Disordered" evidence="7">
    <location>
        <begin position="1"/>
        <end position="27"/>
    </location>
</feature>
<evidence type="ECO:0000313" key="9">
    <source>
        <dbReference type="EMBL" id="PUZ41925.1"/>
    </source>
</evidence>
<keyword evidence="4" id="KW-0804">Transcription</keyword>
<feature type="region of interest" description="Disordered" evidence="7">
    <location>
        <begin position="40"/>
        <end position="62"/>
    </location>
</feature>
<gene>
    <name evidence="9" type="ORF">GQ55_9G542500</name>
</gene>
<accession>A0A2T7CF34</accession>
<evidence type="ECO:0000259" key="8">
    <source>
        <dbReference type="PROSITE" id="PS50888"/>
    </source>
</evidence>
<feature type="coiled-coil region" evidence="6">
    <location>
        <begin position="131"/>
        <end position="158"/>
    </location>
</feature>
<dbReference type="PANTHER" id="PTHR13935">
    <property type="entry name" value="ACHAETE-SCUTE TRANSCRIPTION FACTOR-RELATED"/>
    <property type="match status" value="1"/>
</dbReference>
<dbReference type="Gramene" id="PUZ41925">
    <property type="protein sequence ID" value="PUZ41925"/>
    <property type="gene ID" value="GQ55_9G542500"/>
</dbReference>
<feature type="domain" description="BHLH" evidence="8">
    <location>
        <begin position="57"/>
        <end position="141"/>
    </location>
</feature>
<evidence type="ECO:0000256" key="4">
    <source>
        <dbReference type="ARBA" id="ARBA00023163"/>
    </source>
</evidence>